<proteinExistence type="predicted"/>
<evidence type="ECO:0000313" key="4">
    <source>
        <dbReference type="Proteomes" id="UP000005226"/>
    </source>
</evidence>
<reference evidence="3" key="2">
    <citation type="submission" date="2025-08" db="UniProtKB">
        <authorList>
            <consortium name="Ensembl"/>
        </authorList>
    </citation>
    <scope>IDENTIFICATION</scope>
</reference>
<dbReference type="PANTHER" id="PTHR17469">
    <property type="entry name" value="SPERM SPECIFIC ANTIGEN 2-RELATED"/>
    <property type="match status" value="1"/>
</dbReference>
<feature type="compositionally biased region" description="Low complexity" evidence="1">
    <location>
        <begin position="545"/>
        <end position="556"/>
    </location>
</feature>
<organism evidence="3 4">
    <name type="scientific">Takifugu rubripes</name>
    <name type="common">Japanese pufferfish</name>
    <name type="synonym">Fugu rubripes</name>
    <dbReference type="NCBI Taxonomy" id="31033"/>
    <lineage>
        <taxon>Eukaryota</taxon>
        <taxon>Metazoa</taxon>
        <taxon>Chordata</taxon>
        <taxon>Craniata</taxon>
        <taxon>Vertebrata</taxon>
        <taxon>Euteleostomi</taxon>
        <taxon>Actinopterygii</taxon>
        <taxon>Neopterygii</taxon>
        <taxon>Teleostei</taxon>
        <taxon>Neoteleostei</taxon>
        <taxon>Acanthomorphata</taxon>
        <taxon>Eupercaria</taxon>
        <taxon>Tetraodontiformes</taxon>
        <taxon>Tetradontoidea</taxon>
        <taxon>Tetraodontidae</taxon>
        <taxon>Takifugu</taxon>
    </lineage>
</organism>
<dbReference type="SMART" id="SM01257">
    <property type="entry name" value="KRAP_IP3R_bind"/>
    <property type="match status" value="1"/>
</dbReference>
<evidence type="ECO:0000313" key="3">
    <source>
        <dbReference type="Ensembl" id="ENSTRUP00000075696.1"/>
    </source>
</evidence>
<dbReference type="PANTHER" id="PTHR17469:SF15">
    <property type="entry name" value="ITPR-INTERACTING DOMAIN-CONTAINING PROTEIN"/>
    <property type="match status" value="1"/>
</dbReference>
<dbReference type="GO" id="GO:0005102">
    <property type="term" value="F:signaling receptor binding"/>
    <property type="evidence" value="ECO:0007669"/>
    <property type="project" value="InterPro"/>
</dbReference>
<dbReference type="InParanoid" id="A0A674NQ28"/>
<accession>A0A674NQ28</accession>
<evidence type="ECO:0000256" key="1">
    <source>
        <dbReference type="SAM" id="MobiDB-lite"/>
    </source>
</evidence>
<feature type="domain" description="ITPR-interacting" evidence="2">
    <location>
        <begin position="1"/>
        <end position="102"/>
    </location>
</feature>
<feature type="region of interest" description="Disordered" evidence="1">
    <location>
        <begin position="496"/>
        <end position="556"/>
    </location>
</feature>
<keyword evidence="4" id="KW-1185">Reference proteome</keyword>
<dbReference type="GeneTree" id="ENSGT00940000161762"/>
<evidence type="ECO:0000259" key="2">
    <source>
        <dbReference type="SMART" id="SM01257"/>
    </source>
</evidence>
<dbReference type="Pfam" id="PF14722">
    <property type="entry name" value="KRAP_IP3R_bind"/>
    <property type="match status" value="1"/>
</dbReference>
<dbReference type="AlphaFoldDB" id="A0A674NQ28"/>
<dbReference type="Ensembl" id="ENSTRUT00000067626.1">
    <property type="protein sequence ID" value="ENSTRUP00000075696.1"/>
    <property type="gene ID" value="ENSTRUG00000032092.1"/>
</dbReference>
<dbReference type="InterPro" id="IPR043444">
    <property type="entry name" value="TESPA1-like"/>
</dbReference>
<feature type="compositionally biased region" description="Polar residues" evidence="1">
    <location>
        <begin position="355"/>
        <end position="367"/>
    </location>
</feature>
<protein>
    <recommendedName>
        <fullName evidence="2">ITPR-interacting domain-containing protein</fullName>
    </recommendedName>
</protein>
<dbReference type="Proteomes" id="UP000005226">
    <property type="component" value="Unplaced"/>
</dbReference>
<feature type="region of interest" description="Disordered" evidence="1">
    <location>
        <begin position="82"/>
        <end position="117"/>
    </location>
</feature>
<name>A0A674NQ28_TAKRU</name>
<feature type="compositionally biased region" description="Polar residues" evidence="1">
    <location>
        <begin position="92"/>
        <end position="116"/>
    </location>
</feature>
<dbReference type="InterPro" id="IPR029325">
    <property type="entry name" value="ITPR-bd"/>
</dbReference>
<feature type="compositionally biased region" description="Low complexity" evidence="1">
    <location>
        <begin position="523"/>
        <end position="533"/>
    </location>
</feature>
<reference evidence="3" key="1">
    <citation type="journal article" date="2011" name="Genome Biol. Evol.">
        <title>Integration of the genetic map and genome assembly of fugu facilitates insights into distinct features of genome evolution in teleosts and mammals.</title>
        <authorList>
            <person name="Kai W."/>
            <person name="Kikuchi K."/>
            <person name="Tohari S."/>
            <person name="Chew A.K."/>
            <person name="Tay A."/>
            <person name="Fujiwara A."/>
            <person name="Hosoya S."/>
            <person name="Suetake H."/>
            <person name="Naruse K."/>
            <person name="Brenner S."/>
            <person name="Suzuki Y."/>
            <person name="Venkatesh B."/>
        </authorList>
    </citation>
    <scope>NUCLEOTIDE SEQUENCE [LARGE SCALE GENOMIC DNA]</scope>
</reference>
<sequence length="780" mass="85089">MDLRSLWNDDPEEVLLELGFGGDEPDLSGRIPARFINHQSQARGISLHVFLEAQKSRLDLENPDVSSEEVITWANNCQSDSVATPEELPLVSQPTKSLSGGTNIEDTSTERPSSLVSPPLAAVDQSLLSPKAPPSVSPELSCLPNSAFQISDIENLPDPSQTGSDLLPMYPPPHPSFGELRSVAHVLPVNTLSNLSVTPHNPTLQSNAEFLLTGDKDVGTSQLATNLQGSEGQRWPSFALSTFTSPNLNDLNSSQVSLCSGTPPSMQAGATGMVCSALESPSHSSIQKESLSQGPGVCSGTDIKVGDPSLALLFYENNPDTSFLVLESLPPLATKSLKDTTSETNSDAMGPILSPQDSQDFSEKTWNSLPRCGNSSVVEEDTLQRSLSEAWTSHSEEVCTPTETETNTLLHSPQYFPEQHELEEARKVQQTDMNVSETPTSLLFCPSMDLIEIDSLDVVFETNDPELESENVEAFFHDVEGLVYWAEPIKVLSPNHMHEDSQSQEASNGLLGTEPLVPSTGRLVPSSLPSVPSTESDHTPARDAPPSLTSPPFLSSSRDISLQMSLPPASHIVHRKDIPYVTNSKCTRLPSVLPLDTSTPFRAVQSWTDLHIKRNILTNMFMRGLFHTIPKRAIASKSAPERTQSHKVAPNCFTGMTRNNCSMSDPGLKGLWPDEEVDPPRSEGENHLQEQGLVNMTSHCPCCCCRPQDSYNIQPTFGKSPFPFNDLEELNLCLEKFCSVLSNMEEDLAEDQAVVFSRLSHQDRHVLTTTSHLSKAPHST</sequence>
<reference evidence="3" key="3">
    <citation type="submission" date="2025-09" db="UniProtKB">
        <authorList>
            <consortium name="Ensembl"/>
        </authorList>
    </citation>
    <scope>IDENTIFICATION</scope>
</reference>
<feature type="region of interest" description="Disordered" evidence="1">
    <location>
        <begin position="337"/>
        <end position="367"/>
    </location>
</feature>